<evidence type="ECO:0000256" key="4">
    <source>
        <dbReference type="ARBA" id="ARBA00023006"/>
    </source>
</evidence>
<dbReference type="GO" id="GO:0031410">
    <property type="term" value="C:cytoplasmic vesicle"/>
    <property type="evidence" value="ECO:0007669"/>
    <property type="project" value="UniProtKB-KW"/>
</dbReference>
<dbReference type="GO" id="GO:0005776">
    <property type="term" value="C:autophagosome"/>
    <property type="evidence" value="ECO:0007669"/>
    <property type="project" value="UniProtKB-SubCell"/>
</dbReference>
<evidence type="ECO:0000256" key="7">
    <source>
        <dbReference type="ARBA" id="ARBA00023329"/>
    </source>
</evidence>
<evidence type="ECO:0000256" key="2">
    <source>
        <dbReference type="ARBA" id="ARBA00007293"/>
    </source>
</evidence>
<evidence type="ECO:0000313" key="12">
    <source>
        <dbReference type="EMBL" id="KAF0983751.1"/>
    </source>
</evidence>
<sequence length="139" mass="15849">MSQQQESLVPANRPKSTAQPKSFKEQKSLSERIEESRKVREKYPDRVPVICEKSAVEKDLPSIDKNKYLVPADLNVSQFVMVVRGRLSVDETTSLFFFVGKDVLLMQTDLMGSIYEKYKDEDGFLYISYSGQNTLGALE</sequence>
<gene>
    <name evidence="12" type="ORF">FDP41_007666</name>
</gene>
<feature type="compositionally biased region" description="Basic and acidic residues" evidence="11">
    <location>
        <begin position="22"/>
        <end position="37"/>
    </location>
</feature>
<dbReference type="VEuPathDB" id="AmoebaDB:FDP41_007666"/>
<keyword evidence="6 9" id="KW-0449">Lipoprotein</keyword>
<protein>
    <recommendedName>
        <fullName evidence="10">Autophagy-related protein</fullName>
    </recommendedName>
</protein>
<dbReference type="GO" id="GO:0016236">
    <property type="term" value="P:macroautophagy"/>
    <property type="evidence" value="ECO:0007669"/>
    <property type="project" value="UniProtKB-ARBA"/>
</dbReference>
<dbReference type="GO" id="GO:0006950">
    <property type="term" value="P:response to stress"/>
    <property type="evidence" value="ECO:0007669"/>
    <property type="project" value="UniProtKB-ARBA"/>
</dbReference>
<comment type="subcellular location">
    <subcellularLocation>
        <location evidence="1">Cytoplasmic vesicle</location>
        <location evidence="1">Autophagosome</location>
    </subcellularLocation>
    <subcellularLocation>
        <location evidence="8">Endomembrane system</location>
        <topology evidence="8">Lipid-anchor</topology>
    </subcellularLocation>
</comment>
<evidence type="ECO:0000256" key="9">
    <source>
        <dbReference type="PIRSR" id="PIRSR604241-50"/>
    </source>
</evidence>
<evidence type="ECO:0000256" key="8">
    <source>
        <dbReference type="ARBA" id="ARBA00037868"/>
    </source>
</evidence>
<name>A0A6A5C9A6_NAEFO</name>
<evidence type="ECO:0000256" key="1">
    <source>
        <dbReference type="ARBA" id="ARBA00004419"/>
    </source>
</evidence>
<evidence type="ECO:0000256" key="11">
    <source>
        <dbReference type="SAM" id="MobiDB-lite"/>
    </source>
</evidence>
<dbReference type="InterPro" id="IPR029071">
    <property type="entry name" value="Ubiquitin-like_domsf"/>
</dbReference>
<dbReference type="InterPro" id="IPR004241">
    <property type="entry name" value="Atg8-like"/>
</dbReference>
<proteinExistence type="inferred from homology"/>
<dbReference type="Gene3D" id="3.10.20.90">
    <property type="entry name" value="Phosphatidylinositol 3-kinase Catalytic Subunit, Chain A, domain 1"/>
    <property type="match status" value="1"/>
</dbReference>
<feature type="lipid moiety-binding region" description="Phosphatidylserine amidated glycine; alternate" evidence="9">
    <location>
        <position position="136"/>
    </location>
</feature>
<dbReference type="RefSeq" id="XP_044568464.1">
    <property type="nucleotide sequence ID" value="XM_044711435.1"/>
</dbReference>
<keyword evidence="7" id="KW-0968">Cytoplasmic vesicle</keyword>
<evidence type="ECO:0000256" key="3">
    <source>
        <dbReference type="ARBA" id="ARBA00022490"/>
    </source>
</evidence>
<accession>A0A6A5C9A6</accession>
<dbReference type="EMBL" id="VFQX01000004">
    <property type="protein sequence ID" value="KAF0983751.1"/>
    <property type="molecule type" value="Genomic_DNA"/>
</dbReference>
<comment type="similarity">
    <text evidence="2 10">Belongs to the ATG8 family.</text>
</comment>
<keyword evidence="5" id="KW-0472">Membrane</keyword>
<dbReference type="PANTHER" id="PTHR10969">
    <property type="entry name" value="MICROTUBULE-ASSOCIATED PROTEINS 1A/1B LIGHT CHAIN 3-RELATED"/>
    <property type="match status" value="1"/>
</dbReference>
<keyword evidence="13" id="KW-1185">Reference proteome</keyword>
<evidence type="ECO:0000256" key="10">
    <source>
        <dbReference type="RuleBase" id="RU004384"/>
    </source>
</evidence>
<organism evidence="12 13">
    <name type="scientific">Naegleria fowleri</name>
    <name type="common">Brain eating amoeba</name>
    <dbReference type="NCBI Taxonomy" id="5763"/>
    <lineage>
        <taxon>Eukaryota</taxon>
        <taxon>Discoba</taxon>
        <taxon>Heterolobosea</taxon>
        <taxon>Tetramitia</taxon>
        <taxon>Eutetramitia</taxon>
        <taxon>Vahlkampfiidae</taxon>
        <taxon>Naegleria</taxon>
    </lineage>
</organism>
<keyword evidence="4 10" id="KW-0072">Autophagy</keyword>
<comment type="caution">
    <text evidence="12">The sequence shown here is derived from an EMBL/GenBank/DDBJ whole genome shotgun (WGS) entry which is preliminary data.</text>
</comment>
<dbReference type="GO" id="GO:0012505">
    <property type="term" value="C:endomembrane system"/>
    <property type="evidence" value="ECO:0007669"/>
    <property type="project" value="UniProtKB-SubCell"/>
</dbReference>
<keyword evidence="3" id="KW-0963">Cytoplasm</keyword>
<dbReference type="GeneID" id="68114884"/>
<evidence type="ECO:0000256" key="5">
    <source>
        <dbReference type="ARBA" id="ARBA00023136"/>
    </source>
</evidence>
<dbReference type="SUPFAM" id="SSF54236">
    <property type="entry name" value="Ubiquitin-like"/>
    <property type="match status" value="1"/>
</dbReference>
<dbReference type="OMA" id="VNERSMV"/>
<dbReference type="VEuPathDB" id="AmoebaDB:NfTy_006750"/>
<evidence type="ECO:0000313" key="13">
    <source>
        <dbReference type="Proteomes" id="UP000444721"/>
    </source>
</evidence>
<dbReference type="OrthoDB" id="6738456at2759"/>
<dbReference type="VEuPathDB" id="AmoebaDB:NF0016360"/>
<dbReference type="Proteomes" id="UP000444721">
    <property type="component" value="Unassembled WGS sequence"/>
</dbReference>
<feature type="region of interest" description="Disordered" evidence="11">
    <location>
        <begin position="1"/>
        <end position="37"/>
    </location>
</feature>
<dbReference type="FunFam" id="3.10.20.90:FF:000149">
    <property type="entry name" value="microtubule-associated proteins 1A/1B light chain 3C"/>
    <property type="match status" value="1"/>
</dbReference>
<evidence type="ECO:0000256" key="6">
    <source>
        <dbReference type="ARBA" id="ARBA00023288"/>
    </source>
</evidence>
<dbReference type="Pfam" id="PF02991">
    <property type="entry name" value="ATG8"/>
    <property type="match status" value="1"/>
</dbReference>
<reference evidence="12 13" key="1">
    <citation type="journal article" date="2019" name="Sci. Rep.">
        <title>Nanopore sequencing improves the draft genome of the human pathogenic amoeba Naegleria fowleri.</title>
        <authorList>
            <person name="Liechti N."/>
            <person name="Schurch N."/>
            <person name="Bruggmann R."/>
            <person name="Wittwer M."/>
        </authorList>
    </citation>
    <scope>NUCLEOTIDE SEQUENCE [LARGE SCALE GENOMIC DNA]</scope>
    <source>
        <strain evidence="12 13">ATCC 30894</strain>
    </source>
</reference>
<dbReference type="AlphaFoldDB" id="A0A6A5C9A6"/>